<dbReference type="OrthoDB" id="6278312at2"/>
<keyword evidence="2" id="KW-0285">Flavoprotein</keyword>
<dbReference type="Pfam" id="PF04820">
    <property type="entry name" value="Trp_halogenase"/>
    <property type="match status" value="1"/>
</dbReference>
<dbReference type="SUPFAM" id="SSF51905">
    <property type="entry name" value="FAD/NAD(P)-binding domain"/>
    <property type="match status" value="1"/>
</dbReference>
<dbReference type="InterPro" id="IPR036188">
    <property type="entry name" value="FAD/NAD-bd_sf"/>
</dbReference>
<dbReference type="GO" id="GO:0004497">
    <property type="term" value="F:monooxygenase activity"/>
    <property type="evidence" value="ECO:0007669"/>
    <property type="project" value="InterPro"/>
</dbReference>
<dbReference type="InterPro" id="IPR050816">
    <property type="entry name" value="Flavin-dep_Halogenase_NPB"/>
</dbReference>
<dbReference type="PANTHER" id="PTHR43747:SF4">
    <property type="entry name" value="FLAVIN-DEPENDENT TRYPTOPHAN HALOGENASE"/>
    <property type="match status" value="1"/>
</dbReference>
<feature type="binding site" evidence="2">
    <location>
        <position position="343"/>
    </location>
    <ligand>
        <name>L-tryptophan</name>
        <dbReference type="ChEBI" id="CHEBI:57912"/>
    </ligand>
</feature>
<name>A0A3M0AHY7_9GAMM</name>
<evidence type="ECO:0000256" key="2">
    <source>
        <dbReference type="PIRSR" id="PIRSR011396-2"/>
    </source>
</evidence>
<proteinExistence type="predicted"/>
<evidence type="ECO:0000313" key="4">
    <source>
        <dbReference type="Proteomes" id="UP000267187"/>
    </source>
</evidence>
<evidence type="ECO:0000256" key="1">
    <source>
        <dbReference type="PIRSR" id="PIRSR011396-1"/>
    </source>
</evidence>
<organism evidence="3 4">
    <name type="scientific">Umboniibacter marinipuniceus</name>
    <dbReference type="NCBI Taxonomy" id="569599"/>
    <lineage>
        <taxon>Bacteria</taxon>
        <taxon>Pseudomonadati</taxon>
        <taxon>Pseudomonadota</taxon>
        <taxon>Gammaproteobacteria</taxon>
        <taxon>Cellvibrionales</taxon>
        <taxon>Cellvibrionaceae</taxon>
        <taxon>Umboniibacter</taxon>
    </lineage>
</organism>
<keyword evidence="2" id="KW-0547">Nucleotide-binding</keyword>
<feature type="binding site" evidence="2">
    <location>
        <position position="347"/>
    </location>
    <ligand>
        <name>FAD</name>
        <dbReference type="ChEBI" id="CHEBI:57692"/>
    </ligand>
</feature>
<sequence>MVDNSIKKVVVVGGGTAGWMAAALLGKLMGKLVSVELVESDQIGTVGVGEATIPQIRHLTDALQISEQDFLKSVQGTYKLGIEFNDWGKLGDSYIHTFGDVGRRLGVLDYHQVWLRGRELGLTEDFWGASFNEIAARANKFAPVEKIGNTGLLGLGYAFHFDATLVAKYLRNYAEPLGVKRSEGHIQQVLKDPDSGYITQLKLEDGRLVEGDLFIDCSGFRSLLLGEALATPYVNWSHWLPCNSAQAVPTKATEPLVPYTKATARKAGWQWRIPLQHRVGNGHVYASDFISDAEATDILLANLDAEPLMAPKQLRFTTGKRENFWVKNCIALGLASGFMEPLESTSIHLVQSALSRLIDLFPTREFSEADVAEYNTRTHFEYDTIRDFLILHYKATSRDDSEFWNYCRNMSIPDSLQHKFDLWQNHGRFFRNDDELFTQMSWVQVFLGQNIIPSDCHPIAKSLTKDQVQGYSADIRRILLQTVDQMPSHAEFIAQHIAAPRLD</sequence>
<keyword evidence="4" id="KW-1185">Reference proteome</keyword>
<dbReference type="EMBL" id="REFJ01000005">
    <property type="protein sequence ID" value="RMA78822.1"/>
    <property type="molecule type" value="Genomic_DNA"/>
</dbReference>
<dbReference type="PIRSF" id="PIRSF011396">
    <property type="entry name" value="Trp_halogenase"/>
    <property type="match status" value="1"/>
</dbReference>
<feature type="binding site" evidence="2">
    <location>
        <position position="334"/>
    </location>
    <ligand>
        <name>FAD</name>
        <dbReference type="ChEBI" id="CHEBI:57692"/>
    </ligand>
</feature>
<accession>A0A3M0AHY7</accession>
<dbReference type="Gene3D" id="3.50.50.60">
    <property type="entry name" value="FAD/NAD(P)-binding domain"/>
    <property type="match status" value="1"/>
</dbReference>
<feature type="binding site" evidence="2">
    <location>
        <position position="79"/>
    </location>
    <ligand>
        <name>7-chloro-L-tryptophan</name>
        <dbReference type="ChEBI" id="CHEBI:58713"/>
    </ligand>
</feature>
<gene>
    <name evidence="3" type="ORF">DFR27_2161</name>
</gene>
<dbReference type="Proteomes" id="UP000267187">
    <property type="component" value="Unassembled WGS sequence"/>
</dbReference>
<dbReference type="PANTHER" id="PTHR43747">
    <property type="entry name" value="FAD-BINDING PROTEIN"/>
    <property type="match status" value="1"/>
</dbReference>
<feature type="binding site" evidence="2">
    <location>
        <begin position="14"/>
        <end position="17"/>
    </location>
    <ligand>
        <name>FAD</name>
        <dbReference type="ChEBI" id="CHEBI:57692"/>
    </ligand>
</feature>
<reference evidence="3 4" key="1">
    <citation type="submission" date="2018-10" db="EMBL/GenBank/DDBJ databases">
        <title>Genomic Encyclopedia of Type Strains, Phase IV (KMG-IV): sequencing the most valuable type-strain genomes for metagenomic binning, comparative biology and taxonomic classification.</title>
        <authorList>
            <person name="Goeker M."/>
        </authorList>
    </citation>
    <scope>NUCLEOTIDE SEQUENCE [LARGE SCALE GENOMIC DNA]</scope>
    <source>
        <strain evidence="3 4">DSM 25080</strain>
    </source>
</reference>
<dbReference type="InterPro" id="IPR006905">
    <property type="entry name" value="Flavin_halogenase"/>
</dbReference>
<dbReference type="AlphaFoldDB" id="A0A3M0AHY7"/>
<evidence type="ECO:0000313" key="3">
    <source>
        <dbReference type="EMBL" id="RMA78822.1"/>
    </source>
</evidence>
<comment type="caution">
    <text evidence="3">The sequence shown here is derived from an EMBL/GenBank/DDBJ whole genome shotgun (WGS) entry which is preliminary data.</text>
</comment>
<protein>
    <submittedName>
        <fullName evidence="3">Tryptophan halogenase</fullName>
    </submittedName>
</protein>
<dbReference type="InterPro" id="IPR033856">
    <property type="entry name" value="Trp_halogen"/>
</dbReference>
<feature type="active site" evidence="1">
    <location>
        <position position="79"/>
    </location>
</feature>
<dbReference type="RefSeq" id="WP_121877460.1">
    <property type="nucleotide sequence ID" value="NZ_REFJ01000005.1"/>
</dbReference>
<keyword evidence="2" id="KW-0274">FAD</keyword>
<dbReference type="GO" id="GO:0000166">
    <property type="term" value="F:nucleotide binding"/>
    <property type="evidence" value="ECO:0007669"/>
    <property type="project" value="UniProtKB-KW"/>
</dbReference>